<reference evidence="2 3" key="1">
    <citation type="submission" date="2019-02" db="EMBL/GenBank/DDBJ databases">
        <title>Draft genome sequences of novel Actinobacteria.</title>
        <authorList>
            <person name="Sahin N."/>
            <person name="Ay H."/>
            <person name="Saygin H."/>
        </authorList>
    </citation>
    <scope>NUCLEOTIDE SEQUENCE [LARGE SCALE GENOMIC DNA]</scope>
    <source>
        <strain evidence="2 3">KC201</strain>
    </source>
</reference>
<dbReference type="GO" id="GO:0003677">
    <property type="term" value="F:DNA binding"/>
    <property type="evidence" value="ECO:0007669"/>
    <property type="project" value="InterPro"/>
</dbReference>
<dbReference type="RefSeq" id="WP_132332963.1">
    <property type="nucleotide sequence ID" value="NZ_SMJZ01000045.1"/>
</dbReference>
<dbReference type="OrthoDB" id="4532751at2"/>
<gene>
    <name evidence="2" type="ORF">E1267_14475</name>
</gene>
<dbReference type="Proteomes" id="UP000295157">
    <property type="component" value="Unassembled WGS sequence"/>
</dbReference>
<proteinExistence type="predicted"/>
<comment type="caution">
    <text evidence="2">The sequence shown here is derived from an EMBL/GenBank/DDBJ whole genome shotgun (WGS) entry which is preliminary data.</text>
</comment>
<feature type="domain" description="UbiC transcription regulator-associated" evidence="1">
    <location>
        <begin position="5"/>
        <end position="60"/>
    </location>
</feature>
<dbReference type="Pfam" id="PF07702">
    <property type="entry name" value="UTRA"/>
    <property type="match status" value="1"/>
</dbReference>
<evidence type="ECO:0000313" key="3">
    <source>
        <dbReference type="Proteomes" id="UP000295157"/>
    </source>
</evidence>
<evidence type="ECO:0000259" key="1">
    <source>
        <dbReference type="Pfam" id="PF07702"/>
    </source>
</evidence>
<dbReference type="Gene3D" id="3.40.1410.10">
    <property type="entry name" value="Chorismate lyase-like"/>
    <property type="match status" value="1"/>
</dbReference>
<dbReference type="InterPro" id="IPR011663">
    <property type="entry name" value="UTRA"/>
</dbReference>
<dbReference type="InterPro" id="IPR028978">
    <property type="entry name" value="Chorismate_lyase_/UTRA_dom_sf"/>
</dbReference>
<keyword evidence="3" id="KW-1185">Reference proteome</keyword>
<dbReference type="EMBL" id="SMJZ01000045">
    <property type="protein sequence ID" value="TDC07072.1"/>
    <property type="molecule type" value="Genomic_DNA"/>
</dbReference>
<dbReference type="SUPFAM" id="SSF64288">
    <property type="entry name" value="Chorismate lyase-like"/>
    <property type="match status" value="1"/>
</dbReference>
<protein>
    <submittedName>
        <fullName evidence="2">UTRA domain-containing protein</fullName>
    </submittedName>
</protein>
<evidence type="ECO:0000313" key="2">
    <source>
        <dbReference type="EMBL" id="TDC07072.1"/>
    </source>
</evidence>
<sequence length="83" mass="8667">MAAVGIDVDAWSEEVCARPASPEEAKRLGIGAGSTVMVIERGYCAGGQVVEMGDIVVPAESTKLVFHGPVTQPAPHPTARHKE</sequence>
<organism evidence="2 3">
    <name type="scientific">Nonomuraea longispora</name>
    <dbReference type="NCBI Taxonomy" id="1848320"/>
    <lineage>
        <taxon>Bacteria</taxon>
        <taxon>Bacillati</taxon>
        <taxon>Actinomycetota</taxon>
        <taxon>Actinomycetes</taxon>
        <taxon>Streptosporangiales</taxon>
        <taxon>Streptosporangiaceae</taxon>
        <taxon>Nonomuraea</taxon>
    </lineage>
</organism>
<name>A0A4R4NJF8_9ACTN</name>
<dbReference type="AlphaFoldDB" id="A0A4R4NJF8"/>
<accession>A0A4R4NJF8</accession>
<dbReference type="GO" id="GO:0006355">
    <property type="term" value="P:regulation of DNA-templated transcription"/>
    <property type="evidence" value="ECO:0007669"/>
    <property type="project" value="InterPro"/>
</dbReference>